<dbReference type="SUPFAM" id="SSF51230">
    <property type="entry name" value="Single hybrid motif"/>
    <property type="match status" value="1"/>
</dbReference>
<keyword evidence="2" id="KW-1133">Transmembrane helix</keyword>
<dbReference type="CDD" id="cd06850">
    <property type="entry name" value="biotinyl_domain"/>
    <property type="match status" value="1"/>
</dbReference>
<keyword evidence="2" id="KW-0472">Membrane</keyword>
<feature type="domain" description="Lipoyl-binding" evidence="3">
    <location>
        <begin position="241"/>
        <end position="295"/>
    </location>
</feature>
<dbReference type="InterPro" id="IPR053217">
    <property type="entry name" value="ACC_Biotin_Carrier"/>
</dbReference>
<organism evidence="4 5">
    <name type="scientific">Solanum stoloniferum</name>
    <dbReference type="NCBI Taxonomy" id="62892"/>
    <lineage>
        <taxon>Eukaryota</taxon>
        <taxon>Viridiplantae</taxon>
        <taxon>Streptophyta</taxon>
        <taxon>Embryophyta</taxon>
        <taxon>Tracheophyta</taxon>
        <taxon>Spermatophyta</taxon>
        <taxon>Magnoliopsida</taxon>
        <taxon>eudicotyledons</taxon>
        <taxon>Gunneridae</taxon>
        <taxon>Pentapetalae</taxon>
        <taxon>asterids</taxon>
        <taxon>lamiids</taxon>
        <taxon>Solanales</taxon>
        <taxon>Solanaceae</taxon>
        <taxon>Solanoideae</taxon>
        <taxon>Solaneae</taxon>
        <taxon>Solanum</taxon>
    </lineage>
</organism>
<proteinExistence type="predicted"/>
<dbReference type="AlphaFoldDB" id="A0ABD2RU09"/>
<keyword evidence="5" id="KW-1185">Reference proteome</keyword>
<reference evidence="4 5" key="1">
    <citation type="submission" date="2024-05" db="EMBL/GenBank/DDBJ databases">
        <title>De novo assembly of an allotetraploid wild potato.</title>
        <authorList>
            <person name="Hosaka A.J."/>
        </authorList>
    </citation>
    <scope>NUCLEOTIDE SEQUENCE [LARGE SCALE GENOMIC DNA]</scope>
    <source>
        <tissue evidence="4">Young leaves</tissue>
    </source>
</reference>
<keyword evidence="2" id="KW-0812">Transmembrane</keyword>
<sequence length="306" mass="33012">LLCLLCFHRHFTSKQSFKLCSVFFHRVFFTLLMAACSFGASGLKLTSLNLGSTRPKLSVVHNLRTKKFVQSDGLLITTKSRKTFDCRRSTVEAKPAAATAIPKSDDSSSKIVSSETASPLIPNSYEVESLLAEICDTTSIAEVDLKLGGFRLYVKRDLTGQSTTSLPPISSPVSIPSSVEVADSNGSASSTSLAITKSSPPSDGIQTMIEKAADEGLVIIQSPRVGFFRRSRTIKGKRAPPACKQKQQVKEGQVVFYIEQLGGELPVESDVSGEVIKILRKDGDPVGYGDPLISILPSFPGIKKLQ</sequence>
<evidence type="ECO:0000256" key="2">
    <source>
        <dbReference type="SAM" id="Phobius"/>
    </source>
</evidence>
<feature type="region of interest" description="Disordered" evidence="1">
    <location>
        <begin position="179"/>
        <end position="202"/>
    </location>
</feature>
<gene>
    <name evidence="4" type="ORF">AABB24_031534</name>
</gene>
<dbReference type="Pfam" id="PF00364">
    <property type="entry name" value="Biotin_lipoyl"/>
    <property type="match status" value="1"/>
</dbReference>
<evidence type="ECO:0000256" key="1">
    <source>
        <dbReference type="SAM" id="MobiDB-lite"/>
    </source>
</evidence>
<protein>
    <recommendedName>
        <fullName evidence="3">Lipoyl-binding domain-containing protein</fullName>
    </recommendedName>
</protein>
<evidence type="ECO:0000259" key="3">
    <source>
        <dbReference type="Pfam" id="PF00364"/>
    </source>
</evidence>
<feature type="transmembrane region" description="Helical" evidence="2">
    <location>
        <begin position="23"/>
        <end position="46"/>
    </location>
</feature>
<dbReference type="PANTHER" id="PTHR47597:SF1">
    <property type="entry name" value="IS A MEMBER OF THE PF|00364 BIOTIN-REQUIRING ENZYMES FAMILY-RELATED"/>
    <property type="match status" value="1"/>
</dbReference>
<dbReference type="Gene3D" id="2.40.50.100">
    <property type="match status" value="1"/>
</dbReference>
<dbReference type="EMBL" id="JBJKTR010000018">
    <property type="protein sequence ID" value="KAL3335365.1"/>
    <property type="molecule type" value="Genomic_DNA"/>
</dbReference>
<name>A0ABD2RU09_9SOLN</name>
<dbReference type="InterPro" id="IPR011053">
    <property type="entry name" value="Single_hybrid_motif"/>
</dbReference>
<comment type="caution">
    <text evidence="4">The sequence shown here is derived from an EMBL/GenBank/DDBJ whole genome shotgun (WGS) entry which is preliminary data.</text>
</comment>
<evidence type="ECO:0000313" key="4">
    <source>
        <dbReference type="EMBL" id="KAL3335365.1"/>
    </source>
</evidence>
<dbReference type="PANTHER" id="PTHR47597">
    <property type="entry name" value="IS A MEMBER OF THE PF|00364 BIOTIN-REQUIRING ENZYMES FAMILY-RELATED"/>
    <property type="match status" value="1"/>
</dbReference>
<feature type="compositionally biased region" description="Polar residues" evidence="1">
    <location>
        <begin position="184"/>
        <end position="202"/>
    </location>
</feature>
<accession>A0ABD2RU09</accession>
<dbReference type="InterPro" id="IPR000089">
    <property type="entry name" value="Biotin_lipoyl"/>
</dbReference>
<feature type="non-terminal residue" evidence="4">
    <location>
        <position position="1"/>
    </location>
</feature>
<dbReference type="FunFam" id="2.40.50.100:FF:000059">
    <property type="entry name" value="Biotin/lipoyl attachment domain-containing protein"/>
    <property type="match status" value="1"/>
</dbReference>
<evidence type="ECO:0000313" key="5">
    <source>
        <dbReference type="Proteomes" id="UP001627284"/>
    </source>
</evidence>
<dbReference type="Proteomes" id="UP001627284">
    <property type="component" value="Unassembled WGS sequence"/>
</dbReference>